<evidence type="ECO:0000259" key="17">
    <source>
        <dbReference type="PROSITE" id="PS51192"/>
    </source>
</evidence>
<dbReference type="InterPro" id="IPR001650">
    <property type="entry name" value="Helicase_C-like"/>
</dbReference>
<dbReference type="GO" id="GO:0016787">
    <property type="term" value="F:hydrolase activity"/>
    <property type="evidence" value="ECO:0007669"/>
    <property type="project" value="UniProtKB-KW"/>
</dbReference>
<evidence type="ECO:0000256" key="2">
    <source>
        <dbReference type="ARBA" id="ARBA00005446"/>
    </source>
</evidence>
<keyword evidence="7" id="KW-0238">DNA-binding</keyword>
<dbReference type="SMART" id="SM00343">
    <property type="entry name" value="ZnF_C2HC"/>
    <property type="match status" value="1"/>
</dbReference>
<dbReference type="PROSITE" id="PS51194">
    <property type="entry name" value="HELICASE_CTER"/>
    <property type="match status" value="1"/>
</dbReference>
<dbReference type="CDD" id="cd18018">
    <property type="entry name" value="DEXHc_RecQ4-like"/>
    <property type="match status" value="1"/>
</dbReference>
<comment type="subcellular location">
    <subcellularLocation>
        <location evidence="1">Nucleus</location>
    </subcellularLocation>
</comment>
<protein>
    <recommendedName>
        <fullName evidence="11">DNA 3'-5' helicase</fullName>
        <ecNumber evidence="11">5.6.2.4</ecNumber>
    </recommendedName>
</protein>
<keyword evidence="4" id="KW-0378">Hydrolase</keyword>
<comment type="similarity">
    <text evidence="2">Belongs to the helicase family. RecQ subfamily.</text>
</comment>
<evidence type="ECO:0000256" key="9">
    <source>
        <dbReference type="ARBA" id="ARBA00023242"/>
    </source>
</evidence>
<dbReference type="EC" id="5.6.2.4" evidence="11"/>
<dbReference type="GO" id="GO:0005737">
    <property type="term" value="C:cytoplasm"/>
    <property type="evidence" value="ECO:0007669"/>
    <property type="project" value="TreeGrafter"/>
</dbReference>
<sequence>YEKSKYIVKKWEKEFKLATNQNPTKTDIKSAPSKIKEAYRTYWKLKTEILQNSICDLDENATDCFNSSSENNCGAIQEHISVDDDSVCFKALSDSTQFSSFESGLDESQISQDKPKENEQGALNFKNLTFKKQIQLKPEDTVESKVWGAHLSKKLPEQPKKSLSRSVSFHYAEKLYNGAKSKFNLRNPRKPRQFSKIKTADSILDNSHSLTQFNTFQPDASSTELSNVSKSEIAEVTKCRESDSLAQDDKLFNFLEDIPESCFKLLNEKAKVVIKSAPSTQNIAVNFLQKAFEEKSTKVSKPLTVDEGWLERTTLGNQLTLVKKVETSSDSGIEKSDEATVDTNDSKAFSGGEDSEDDLIYDSDTESKSISGNRLNLLEISSSSHTYSKRAQEEKNSLNLVGISSSSHILANRPGEEKNSSNVVGISSAPHVSTKRNLEEKINSPAKKIKSDYLECKPYTTKPEILLSNVTKKVEELKRSDKHQKKLKLLEQKLESGKANENFVSIDIEKKVFVRGRKTMTNAKYKKQRWKALKKENRGFESSRGVIKCYKCGDIGHFSKACPSAGKGLMPLEEYDSSEESPFPTLSEVAEMAKEAAQRAHVNGRKFTVDKEVPSRIHSAHQPQPNVESFTAEIINPLYGLNPDGSVIDTPKEVWDALRDFGHSNFLPGQEKTVMRILSGKSTLVTLSTGSGKSLCYQLPAYLFNMKQHPCIALVVSPLVSLMEDQVFCGAKCLKAACLHMNQTEKKRQTVLNQLKNRELSVLLISPETLVSWDSGIARQIAASIPPISFACIDEAHCLYQWCHNFRPSYLTVTQVLQEKLGVKTLLGLTATASTNTVRSLMTHLGIPEEEFGEAHISDIPLPDNLLLSVSLTENDQDKQTALLDLLQGRFAGCSSVIVYCTRRETCEKVATFLRTALQSESTCNTKGRLSLHAEVYHAGLTAGRRNQVQKAFMTGKLRIVVATVAFGMGINKNDIRGIIHYNMPSTFENYVQEVGRAGRDKKTAYCHVFLDEKKEDIGEIRKHIYSDTIDRHVIRKLLQLVFLKCNCEKNNEDKTESISICPGHEVAFSVEDTVSLLDLPQENIATLLAYLQLDERKWIKVLPQAYTMCTVTSYKGPRHLREVAKNCPPIAMVIASDGNMKTNSLKFDVMKLSRDINWDSGIVKQSLKKLEWITVNDKPSKSGIVVEFSNLGFRVLSPGNLTDVQLDESLDVLHSTVLKQEKNKLIQLQSFYNALHRVAYKNIRDCANEVDPIKSDSLKNEIRQYFTSSESSKDVEPEQVQLSNPDVIASDIRRLIATHKSDNNLTGRSIARILHGIGSPNFPPIVWGRTKFWRLHIREDFNLLCNLANQQLILMR</sequence>
<name>A0A023EZM8_TRIIF</name>
<dbReference type="SUPFAM" id="SSF57756">
    <property type="entry name" value="Retrovirus zinc finger-like domains"/>
    <property type="match status" value="1"/>
</dbReference>
<feature type="non-terminal residue" evidence="19">
    <location>
        <position position="1"/>
    </location>
</feature>
<evidence type="ECO:0000259" key="18">
    <source>
        <dbReference type="PROSITE" id="PS51194"/>
    </source>
</evidence>
<feature type="region of interest" description="Disordered" evidence="15">
    <location>
        <begin position="326"/>
        <end position="368"/>
    </location>
</feature>
<dbReference type="GO" id="GO:0005634">
    <property type="term" value="C:nucleus"/>
    <property type="evidence" value="ECO:0007669"/>
    <property type="project" value="UniProtKB-SubCell"/>
</dbReference>
<dbReference type="Pfam" id="PF00270">
    <property type="entry name" value="DEAD"/>
    <property type="match status" value="1"/>
</dbReference>
<dbReference type="PROSITE" id="PS50158">
    <property type="entry name" value="ZF_CCHC"/>
    <property type="match status" value="1"/>
</dbReference>
<feature type="compositionally biased region" description="Basic and acidic residues" evidence="15">
    <location>
        <begin position="326"/>
        <end position="338"/>
    </location>
</feature>
<dbReference type="Pfam" id="PF00098">
    <property type="entry name" value="zf-CCHC"/>
    <property type="match status" value="1"/>
</dbReference>
<dbReference type="InterPro" id="IPR014001">
    <property type="entry name" value="Helicase_ATP-bd"/>
</dbReference>
<dbReference type="SMART" id="SM00490">
    <property type="entry name" value="HELICc"/>
    <property type="match status" value="1"/>
</dbReference>
<evidence type="ECO:0000259" key="16">
    <source>
        <dbReference type="PROSITE" id="PS50158"/>
    </source>
</evidence>
<organism evidence="19">
    <name type="scientific">Triatoma infestans</name>
    <name type="common">Assassin bug</name>
    <dbReference type="NCBI Taxonomy" id="30076"/>
    <lineage>
        <taxon>Eukaryota</taxon>
        <taxon>Metazoa</taxon>
        <taxon>Ecdysozoa</taxon>
        <taxon>Arthropoda</taxon>
        <taxon>Hexapoda</taxon>
        <taxon>Insecta</taxon>
        <taxon>Pterygota</taxon>
        <taxon>Neoptera</taxon>
        <taxon>Paraneoptera</taxon>
        <taxon>Hemiptera</taxon>
        <taxon>Heteroptera</taxon>
        <taxon>Panheteroptera</taxon>
        <taxon>Cimicomorpha</taxon>
        <taxon>Reduviidae</taxon>
        <taxon>Triatominae</taxon>
        <taxon>Triatoma</taxon>
    </lineage>
</organism>
<dbReference type="PANTHER" id="PTHR13710:SF108">
    <property type="entry name" value="ATP-DEPENDENT DNA HELICASE Q4"/>
    <property type="match status" value="1"/>
</dbReference>
<dbReference type="GO" id="GO:0008270">
    <property type="term" value="F:zinc ion binding"/>
    <property type="evidence" value="ECO:0007669"/>
    <property type="project" value="UniProtKB-KW"/>
</dbReference>
<dbReference type="GO" id="GO:0005524">
    <property type="term" value="F:ATP binding"/>
    <property type="evidence" value="ECO:0007669"/>
    <property type="project" value="UniProtKB-KW"/>
</dbReference>
<evidence type="ECO:0000256" key="14">
    <source>
        <dbReference type="SAM" id="Coils"/>
    </source>
</evidence>
<dbReference type="SMART" id="SM00487">
    <property type="entry name" value="DEXDc"/>
    <property type="match status" value="1"/>
</dbReference>
<dbReference type="EMBL" id="GBBI01004007">
    <property type="protein sequence ID" value="JAC14705.1"/>
    <property type="molecule type" value="mRNA"/>
</dbReference>
<evidence type="ECO:0000256" key="10">
    <source>
        <dbReference type="ARBA" id="ARBA00034617"/>
    </source>
</evidence>
<dbReference type="GO" id="GO:0005694">
    <property type="term" value="C:chromosome"/>
    <property type="evidence" value="ECO:0007669"/>
    <property type="project" value="TreeGrafter"/>
</dbReference>
<evidence type="ECO:0000256" key="11">
    <source>
        <dbReference type="ARBA" id="ARBA00034808"/>
    </source>
</evidence>
<keyword evidence="9" id="KW-0539">Nucleus</keyword>
<dbReference type="GO" id="GO:0043138">
    <property type="term" value="F:3'-5' DNA helicase activity"/>
    <property type="evidence" value="ECO:0007669"/>
    <property type="project" value="UniProtKB-EC"/>
</dbReference>
<evidence type="ECO:0000313" key="19">
    <source>
        <dbReference type="EMBL" id="JAC14705.1"/>
    </source>
</evidence>
<dbReference type="Gene3D" id="3.40.50.300">
    <property type="entry name" value="P-loop containing nucleotide triphosphate hydrolases"/>
    <property type="match status" value="2"/>
</dbReference>
<dbReference type="GO" id="GO:0009378">
    <property type="term" value="F:four-way junction helicase activity"/>
    <property type="evidence" value="ECO:0007669"/>
    <property type="project" value="TreeGrafter"/>
</dbReference>
<dbReference type="InterPro" id="IPR004589">
    <property type="entry name" value="DNA_helicase_ATP-dep_RecQ"/>
</dbReference>
<reference evidence="19" key="1">
    <citation type="journal article" date="2014" name="PLoS Negl. Trop. Dis.">
        <title>An updated insight into the Sialotranscriptome of Triatoma infestans: developmental stage and geographic variations.</title>
        <authorList>
            <person name="Schwarz A."/>
            <person name="Medrano-Mercado N."/>
            <person name="Schaub G.A."/>
            <person name="Struchiner C.J."/>
            <person name="Bargues M.D."/>
            <person name="Levy M.Z."/>
            <person name="Ribeiro J.M."/>
        </authorList>
    </citation>
    <scope>NUCLEOTIDE SEQUENCE</scope>
    <source>
        <strain evidence="19">Chile</strain>
        <tissue evidence="19">Salivary glands</tissue>
    </source>
</reference>
<evidence type="ECO:0000256" key="3">
    <source>
        <dbReference type="ARBA" id="ARBA00022741"/>
    </source>
</evidence>
<dbReference type="GO" id="GO:0003677">
    <property type="term" value="F:DNA binding"/>
    <property type="evidence" value="ECO:0007669"/>
    <property type="project" value="UniProtKB-KW"/>
</dbReference>
<keyword evidence="3" id="KW-0547">Nucleotide-binding</keyword>
<evidence type="ECO:0000256" key="1">
    <source>
        <dbReference type="ARBA" id="ARBA00004123"/>
    </source>
</evidence>
<evidence type="ECO:0000256" key="5">
    <source>
        <dbReference type="ARBA" id="ARBA00022806"/>
    </source>
</evidence>
<dbReference type="GO" id="GO:0000724">
    <property type="term" value="P:double-strand break repair via homologous recombination"/>
    <property type="evidence" value="ECO:0007669"/>
    <property type="project" value="TreeGrafter"/>
</dbReference>
<keyword evidence="13" id="KW-0862">Zinc</keyword>
<comment type="catalytic activity">
    <reaction evidence="12">
        <text>ATP + H2O = ADP + phosphate + H(+)</text>
        <dbReference type="Rhea" id="RHEA:13065"/>
        <dbReference type="ChEBI" id="CHEBI:15377"/>
        <dbReference type="ChEBI" id="CHEBI:15378"/>
        <dbReference type="ChEBI" id="CHEBI:30616"/>
        <dbReference type="ChEBI" id="CHEBI:43474"/>
        <dbReference type="ChEBI" id="CHEBI:456216"/>
    </reaction>
</comment>
<evidence type="ECO:0000256" key="7">
    <source>
        <dbReference type="ARBA" id="ARBA00023125"/>
    </source>
</evidence>
<dbReference type="SUPFAM" id="SSF52540">
    <property type="entry name" value="P-loop containing nucleoside triphosphate hydrolases"/>
    <property type="match status" value="1"/>
</dbReference>
<feature type="coiled-coil region" evidence="14">
    <location>
        <begin position="473"/>
        <end position="500"/>
    </location>
</feature>
<evidence type="ECO:0000256" key="12">
    <source>
        <dbReference type="ARBA" id="ARBA00049360"/>
    </source>
</evidence>
<keyword evidence="13" id="KW-0863">Zinc-finger</keyword>
<evidence type="ECO:0000256" key="4">
    <source>
        <dbReference type="ARBA" id="ARBA00022801"/>
    </source>
</evidence>
<keyword evidence="5 19" id="KW-0347">Helicase</keyword>
<evidence type="ECO:0000256" key="15">
    <source>
        <dbReference type="SAM" id="MobiDB-lite"/>
    </source>
</evidence>
<evidence type="ECO:0000256" key="6">
    <source>
        <dbReference type="ARBA" id="ARBA00022840"/>
    </source>
</evidence>
<proteinExistence type="evidence at transcript level"/>
<evidence type="ECO:0000256" key="8">
    <source>
        <dbReference type="ARBA" id="ARBA00023235"/>
    </source>
</evidence>
<dbReference type="InterPro" id="IPR001878">
    <property type="entry name" value="Znf_CCHC"/>
</dbReference>
<keyword evidence="13" id="KW-0479">Metal-binding</keyword>
<dbReference type="InterPro" id="IPR027417">
    <property type="entry name" value="P-loop_NTPase"/>
</dbReference>
<dbReference type="PROSITE" id="PS51192">
    <property type="entry name" value="HELICASE_ATP_BIND_1"/>
    <property type="match status" value="1"/>
</dbReference>
<dbReference type="InterPro" id="IPR011545">
    <property type="entry name" value="DEAD/DEAH_box_helicase_dom"/>
</dbReference>
<comment type="catalytic activity">
    <reaction evidence="10">
        <text>Couples ATP hydrolysis with the unwinding of duplex DNA by translocating in the 3'-5' direction.</text>
        <dbReference type="EC" id="5.6.2.4"/>
    </reaction>
</comment>
<dbReference type="Gene3D" id="4.10.60.10">
    <property type="entry name" value="Zinc finger, CCHC-type"/>
    <property type="match status" value="1"/>
</dbReference>
<feature type="compositionally biased region" description="Acidic residues" evidence="15">
    <location>
        <begin position="353"/>
        <end position="364"/>
    </location>
</feature>
<dbReference type="InterPro" id="IPR036875">
    <property type="entry name" value="Znf_CCHC_sf"/>
</dbReference>
<feature type="domain" description="Helicase ATP-binding" evidence="17">
    <location>
        <begin position="674"/>
        <end position="851"/>
    </location>
</feature>
<evidence type="ECO:0000256" key="13">
    <source>
        <dbReference type="PROSITE-ProRule" id="PRU00047"/>
    </source>
</evidence>
<feature type="domain" description="Helicase C-terminal" evidence="18">
    <location>
        <begin position="886"/>
        <end position="1045"/>
    </location>
</feature>
<accession>A0A023EZM8</accession>
<keyword evidence="8" id="KW-0413">Isomerase</keyword>
<dbReference type="FunFam" id="3.40.50.300:FF:000772">
    <property type="entry name" value="ATP-dependent DNA helicase Q4"/>
    <property type="match status" value="1"/>
</dbReference>
<dbReference type="NCBIfam" id="TIGR00614">
    <property type="entry name" value="recQ_fam"/>
    <property type="match status" value="1"/>
</dbReference>
<feature type="domain" description="CCHC-type" evidence="16">
    <location>
        <begin position="548"/>
        <end position="564"/>
    </location>
</feature>
<dbReference type="Gene3D" id="1.10.10.1460">
    <property type="match status" value="1"/>
</dbReference>
<keyword evidence="6" id="KW-0067">ATP-binding</keyword>
<dbReference type="PANTHER" id="PTHR13710">
    <property type="entry name" value="DNA HELICASE RECQ FAMILY MEMBER"/>
    <property type="match status" value="1"/>
</dbReference>
<keyword evidence="14" id="KW-0175">Coiled coil</keyword>
<dbReference type="Pfam" id="PF00271">
    <property type="entry name" value="Helicase_C"/>
    <property type="match status" value="1"/>
</dbReference>